<sequence length="155" mass="17729">MATTVYYLSYYYSLSLKSFRFKTSKIQFLSLKNLKEINLSGIEGICDFRLVDLPKCKITYPNLKVFLAAEEISAEKGITVFSITKDVYDNTNAAAFVNKYSKNLSNGYNIRTPKGTPQIVSVQSRILPNERIYVPLHMSWHLTRFGCVHSQVLIQ</sequence>
<reference evidence="1 2" key="1">
    <citation type="submission" date="2016-11" db="EMBL/GenBank/DDBJ databases">
        <authorList>
            <person name="Varghese N."/>
            <person name="Submissions S."/>
        </authorList>
    </citation>
    <scope>NUCLEOTIDE SEQUENCE [LARGE SCALE GENOMIC DNA]</scope>
    <source>
        <strain evidence="1 2">DSM 22613</strain>
    </source>
</reference>
<comment type="caution">
    <text evidence="1">The sequence shown here is derived from an EMBL/GenBank/DDBJ whole genome shotgun (WGS) entry which is preliminary data.</text>
</comment>
<keyword evidence="2" id="KW-1185">Reference proteome</keyword>
<gene>
    <name evidence="1" type="ORF">SAMN05444364_11456</name>
</gene>
<evidence type="ECO:0000313" key="2">
    <source>
        <dbReference type="Proteomes" id="UP000184105"/>
    </source>
</evidence>
<evidence type="ECO:0000313" key="1">
    <source>
        <dbReference type="EMBL" id="SHF87665.1"/>
    </source>
</evidence>
<name>A0AAX2F404_9BACT</name>
<protein>
    <submittedName>
        <fullName evidence="1">Uncharacterized protein</fullName>
    </submittedName>
</protein>
<dbReference type="EMBL" id="FQWA01000014">
    <property type="protein sequence ID" value="SHF87665.1"/>
    <property type="molecule type" value="Genomic_DNA"/>
</dbReference>
<dbReference type="RefSeq" id="WP_025837660.1">
    <property type="nucleotide sequence ID" value="NZ_BAKP01000010.1"/>
</dbReference>
<dbReference type="AlphaFoldDB" id="A0AAX2F404"/>
<accession>A0AAX2F404</accession>
<organism evidence="1 2">
    <name type="scientific">Prevotella scopos JCM 17725</name>
    <dbReference type="NCBI Taxonomy" id="1236518"/>
    <lineage>
        <taxon>Bacteria</taxon>
        <taxon>Pseudomonadati</taxon>
        <taxon>Bacteroidota</taxon>
        <taxon>Bacteroidia</taxon>
        <taxon>Bacteroidales</taxon>
        <taxon>Prevotellaceae</taxon>
        <taxon>Prevotella</taxon>
    </lineage>
</organism>
<dbReference type="Proteomes" id="UP000184105">
    <property type="component" value="Unassembled WGS sequence"/>
</dbReference>
<proteinExistence type="predicted"/>